<organism evidence="3">
    <name type="scientific">Nicotiana tabacum</name>
    <name type="common">Common tobacco</name>
    <dbReference type="NCBI Taxonomy" id="4097"/>
    <lineage>
        <taxon>Eukaryota</taxon>
        <taxon>Viridiplantae</taxon>
        <taxon>Streptophyta</taxon>
        <taxon>Embryophyta</taxon>
        <taxon>Tracheophyta</taxon>
        <taxon>Spermatophyta</taxon>
        <taxon>Magnoliopsida</taxon>
        <taxon>eudicotyledons</taxon>
        <taxon>Gunneridae</taxon>
        <taxon>Pentapetalae</taxon>
        <taxon>asterids</taxon>
        <taxon>lamiids</taxon>
        <taxon>Solanales</taxon>
        <taxon>Solanaceae</taxon>
        <taxon>Nicotianoideae</taxon>
        <taxon>Nicotianeae</taxon>
        <taxon>Nicotiana</taxon>
    </lineage>
</organism>
<sequence>MSHVREGLDPVFIVFAMVMPRSRSVKVSSWDPGELCFAFRQSREGSPDRSESNENDRLANDQAIDEALKKLIAQQKQLKEQSDRIEQIPGVPPIIKGIDMDKYLQQPWKTSVAPLPILKKFKMPDIPKYDGTTYPRDHVTAFTTGVKGNDLTKTAIKSQVLADFVEDFSQGIQLEAEKQLQILNGSNPGTWILFTDGSSNVKGAGLELTRELRIEHVVIKSYSQLVVNQMHGTYTAREVRMEQYLEKDWDLYLIKTNYNNLTWDWRNEIVNFLQHGISYKDKKKAQALRKKDARYCLNQGNLYRKMFGGPLARCLRPSQTEYVMREIHEGHCENHAGGRSLVKTMIRVGYYWSKIEEDAENVVAKCDKCQRYGNNIHRPAELLHSIVAPWPFMKWGMDILREKEVRDFIWQNIICRFGVPKEIVYDNGLQFIGAQITEFFQSLRIKRITSTPYHLVGNGQAESTNKVIIKNLNRLKESKGNWPEIGELSTRYIQATEESNEEEMQVNLDLLEERMENALIRMVAQKQVIEWYYNRKARLRYFKIGDYILKKVFQSTREANAGKLSPTWEGPYKVHGITGKGAYELETLDDKILPSNCNDVHLKRYYF</sequence>
<dbReference type="RefSeq" id="XP_016505538.1">
    <property type="nucleotide sequence ID" value="XM_016650052.1"/>
</dbReference>
<dbReference type="Pfam" id="PF17921">
    <property type="entry name" value="Integrase_H2C2"/>
    <property type="match status" value="1"/>
</dbReference>
<evidence type="ECO:0000259" key="2">
    <source>
        <dbReference type="PROSITE" id="PS50994"/>
    </source>
</evidence>
<dbReference type="Gene3D" id="1.10.340.70">
    <property type="match status" value="1"/>
</dbReference>
<dbReference type="InterPro" id="IPR041588">
    <property type="entry name" value="Integrase_H2C2"/>
</dbReference>
<dbReference type="Gene3D" id="3.30.420.10">
    <property type="entry name" value="Ribonuclease H-like superfamily/Ribonuclease H"/>
    <property type="match status" value="1"/>
</dbReference>
<gene>
    <name evidence="3" type="primary">LOC107823410</name>
</gene>
<dbReference type="GO" id="GO:0015074">
    <property type="term" value="P:DNA integration"/>
    <property type="evidence" value="ECO:0007669"/>
    <property type="project" value="InterPro"/>
</dbReference>
<dbReference type="PaxDb" id="4097-A0A1S4CWM7"/>
<dbReference type="SUPFAM" id="SSF53098">
    <property type="entry name" value="Ribonuclease H-like"/>
    <property type="match status" value="2"/>
</dbReference>
<dbReference type="OrthoDB" id="101614at2759"/>
<name>A0A1S4CWM7_TOBAC</name>
<accession>A0A1S4CWM7</accession>
<dbReference type="PANTHER" id="PTHR48475:SF2">
    <property type="entry name" value="RIBONUCLEASE H"/>
    <property type="match status" value="1"/>
</dbReference>
<reference evidence="3" key="1">
    <citation type="submission" date="2025-08" db="UniProtKB">
        <authorList>
            <consortium name="RefSeq"/>
        </authorList>
    </citation>
    <scope>IDENTIFICATION</scope>
</reference>
<feature type="domain" description="Integrase catalytic" evidence="2">
    <location>
        <begin position="418"/>
        <end position="520"/>
    </location>
</feature>
<evidence type="ECO:0000313" key="3">
    <source>
        <dbReference type="RefSeq" id="XP_016505538.1"/>
    </source>
</evidence>
<dbReference type="PANTHER" id="PTHR48475">
    <property type="entry name" value="RIBONUCLEASE H"/>
    <property type="match status" value="1"/>
</dbReference>
<proteinExistence type="predicted"/>
<dbReference type="PROSITE" id="PS50994">
    <property type="entry name" value="INTEGRASE"/>
    <property type="match status" value="1"/>
</dbReference>
<evidence type="ECO:0000256" key="1">
    <source>
        <dbReference type="SAM" id="Coils"/>
    </source>
</evidence>
<dbReference type="InterPro" id="IPR001584">
    <property type="entry name" value="Integrase_cat-core"/>
</dbReference>
<keyword evidence="1" id="KW-0175">Coiled coil</keyword>
<dbReference type="GO" id="GO:0003676">
    <property type="term" value="F:nucleic acid binding"/>
    <property type="evidence" value="ECO:0007669"/>
    <property type="project" value="InterPro"/>
</dbReference>
<dbReference type="InterPro" id="IPR036397">
    <property type="entry name" value="RNaseH_sf"/>
</dbReference>
<feature type="coiled-coil region" evidence="1">
    <location>
        <begin position="494"/>
        <end position="528"/>
    </location>
</feature>
<dbReference type="AlphaFoldDB" id="A0A1S4CWM7"/>
<protein>
    <recommendedName>
        <fullName evidence="2">Integrase catalytic domain-containing protein</fullName>
    </recommendedName>
</protein>
<dbReference type="InterPro" id="IPR012337">
    <property type="entry name" value="RNaseH-like_sf"/>
</dbReference>
<dbReference type="KEGG" id="nta:107823410"/>